<sequence>MFWTHDSKWLLWEEKKGNLALLNLQNLHLERWPSWLKAL</sequence>
<dbReference type="AlphaFoldDB" id="A0A382SXJ4"/>
<name>A0A382SXJ4_9ZZZZ</name>
<reference evidence="1" key="1">
    <citation type="submission" date="2018-05" db="EMBL/GenBank/DDBJ databases">
        <authorList>
            <person name="Lanie J.A."/>
            <person name="Ng W.-L."/>
            <person name="Kazmierczak K.M."/>
            <person name="Andrzejewski T.M."/>
            <person name="Davidsen T.M."/>
            <person name="Wayne K.J."/>
            <person name="Tettelin H."/>
            <person name="Glass J.I."/>
            <person name="Rusch D."/>
            <person name="Podicherti R."/>
            <person name="Tsui H.-C.T."/>
            <person name="Winkler M.E."/>
        </authorList>
    </citation>
    <scope>NUCLEOTIDE SEQUENCE</scope>
</reference>
<evidence type="ECO:0000313" key="1">
    <source>
        <dbReference type="EMBL" id="SVD14282.1"/>
    </source>
</evidence>
<dbReference type="EMBL" id="UINC01132150">
    <property type="protein sequence ID" value="SVD14282.1"/>
    <property type="molecule type" value="Genomic_DNA"/>
</dbReference>
<feature type="non-terminal residue" evidence="1">
    <location>
        <position position="39"/>
    </location>
</feature>
<organism evidence="1">
    <name type="scientific">marine metagenome</name>
    <dbReference type="NCBI Taxonomy" id="408172"/>
    <lineage>
        <taxon>unclassified sequences</taxon>
        <taxon>metagenomes</taxon>
        <taxon>ecological metagenomes</taxon>
    </lineage>
</organism>
<accession>A0A382SXJ4</accession>
<gene>
    <name evidence="1" type="ORF">METZ01_LOCUS367136</name>
</gene>
<protein>
    <submittedName>
        <fullName evidence="1">Uncharacterized protein</fullName>
    </submittedName>
</protein>
<proteinExistence type="predicted"/>